<comment type="caution">
    <text evidence="2">The sequence shown here is derived from an EMBL/GenBank/DDBJ whole genome shotgun (WGS) entry which is preliminary data.</text>
</comment>
<dbReference type="InterPro" id="IPR001296">
    <property type="entry name" value="Glyco_trans_1"/>
</dbReference>
<dbReference type="Pfam" id="PF00534">
    <property type="entry name" value="Glycos_transf_1"/>
    <property type="match status" value="1"/>
</dbReference>
<evidence type="ECO:0000313" key="2">
    <source>
        <dbReference type="EMBL" id="MFD1225847.1"/>
    </source>
</evidence>
<organism evidence="2 3">
    <name type="scientific">Pseudochrobactrum kiredjianiae</name>
    <dbReference type="NCBI Taxonomy" id="386305"/>
    <lineage>
        <taxon>Bacteria</taxon>
        <taxon>Pseudomonadati</taxon>
        <taxon>Pseudomonadota</taxon>
        <taxon>Alphaproteobacteria</taxon>
        <taxon>Hyphomicrobiales</taxon>
        <taxon>Brucellaceae</taxon>
        <taxon>Pseudochrobactrum</taxon>
    </lineage>
</organism>
<protein>
    <submittedName>
        <fullName evidence="2">Glycosyltransferase</fullName>
        <ecNumber evidence="2">2.4.-.-</ecNumber>
    </submittedName>
</protein>
<accession>A0ABW3UZM9</accession>
<feature type="domain" description="Glycosyl transferase family 1" evidence="1">
    <location>
        <begin position="207"/>
        <end position="365"/>
    </location>
</feature>
<dbReference type="EMBL" id="JBHTMA010000004">
    <property type="protein sequence ID" value="MFD1225847.1"/>
    <property type="molecule type" value="Genomic_DNA"/>
</dbReference>
<dbReference type="PANTHER" id="PTHR45947:SF3">
    <property type="entry name" value="SULFOQUINOVOSYL TRANSFERASE SQD2"/>
    <property type="match status" value="1"/>
</dbReference>
<dbReference type="EC" id="2.4.-.-" evidence="2"/>
<keyword evidence="2" id="KW-0808">Transferase</keyword>
<keyword evidence="3" id="KW-1185">Reference proteome</keyword>
<gene>
    <name evidence="2" type="ORF">ACFQ35_01400</name>
</gene>
<dbReference type="InterPro" id="IPR050194">
    <property type="entry name" value="Glycosyltransferase_grp1"/>
</dbReference>
<name>A0ABW3UZM9_9HYPH</name>
<dbReference type="PANTHER" id="PTHR45947">
    <property type="entry name" value="SULFOQUINOVOSYL TRANSFERASE SQD2"/>
    <property type="match status" value="1"/>
</dbReference>
<sequence length="394" mass="44325">MNKILVVRGFWPTDRNPISGIFVTQQIKALRDAGIEVKVIVFRYVLKNDRFLTPEELDLPTGIRFFSSLSFRLPESLSKSRMALSFITFMMGVSISTAITRLFHADEQPSDGLRYSGVSAIRWARKLNLRTLLCIHGVDPFLNHPSVKKWVKSVALPLINSIHRVVLVGSPLRQHIEDIGLDIVNSVVVPNGTPNPETVMNSRYHENRNYLTLVSVSNLDALKGIDDNIRALHILNNDYDITEWRYNIIGDGPERIDLERMATSFDLQIRFLGRLPYKETMDEVANADIFSLPSWGEAFGIVYLEAMTRFKPTDGCLGNGAADIITDGKYGLLIPPKNTYAVAMALSRLFEDPELRVVLGKRARQTAEGSTWDANEKRVLDLLNLKSAIARNAL</sequence>
<proteinExistence type="predicted"/>
<reference evidence="3" key="1">
    <citation type="journal article" date="2019" name="Int. J. Syst. Evol. Microbiol.">
        <title>The Global Catalogue of Microorganisms (GCM) 10K type strain sequencing project: providing services to taxonomists for standard genome sequencing and annotation.</title>
        <authorList>
            <consortium name="The Broad Institute Genomics Platform"/>
            <consortium name="The Broad Institute Genome Sequencing Center for Infectious Disease"/>
            <person name="Wu L."/>
            <person name="Ma J."/>
        </authorList>
    </citation>
    <scope>NUCLEOTIDE SEQUENCE [LARGE SCALE GENOMIC DNA]</scope>
    <source>
        <strain evidence="3">CCUG 49584</strain>
    </source>
</reference>
<dbReference type="GO" id="GO:0016757">
    <property type="term" value="F:glycosyltransferase activity"/>
    <property type="evidence" value="ECO:0007669"/>
    <property type="project" value="UniProtKB-KW"/>
</dbReference>
<evidence type="ECO:0000313" key="3">
    <source>
        <dbReference type="Proteomes" id="UP001597263"/>
    </source>
</evidence>
<dbReference type="RefSeq" id="WP_289388282.1">
    <property type="nucleotide sequence ID" value="NZ_JAUCBM010000010.1"/>
</dbReference>
<dbReference type="SUPFAM" id="SSF53756">
    <property type="entry name" value="UDP-Glycosyltransferase/glycogen phosphorylase"/>
    <property type="match status" value="1"/>
</dbReference>
<dbReference type="Gene3D" id="3.40.50.2000">
    <property type="entry name" value="Glycogen Phosphorylase B"/>
    <property type="match status" value="2"/>
</dbReference>
<evidence type="ECO:0000259" key="1">
    <source>
        <dbReference type="Pfam" id="PF00534"/>
    </source>
</evidence>
<dbReference type="Proteomes" id="UP001597263">
    <property type="component" value="Unassembled WGS sequence"/>
</dbReference>
<keyword evidence="2" id="KW-0328">Glycosyltransferase</keyword>